<dbReference type="Gene3D" id="3.40.50.2000">
    <property type="entry name" value="Glycogen Phosphorylase B"/>
    <property type="match status" value="2"/>
</dbReference>
<dbReference type="PANTHER" id="PTHR12526">
    <property type="entry name" value="GLYCOSYLTRANSFERASE"/>
    <property type="match status" value="1"/>
</dbReference>
<organism evidence="1 2">
    <name type="scientific">Ideonella oryzae</name>
    <dbReference type="NCBI Taxonomy" id="2937441"/>
    <lineage>
        <taxon>Bacteria</taxon>
        <taxon>Pseudomonadati</taxon>
        <taxon>Pseudomonadota</taxon>
        <taxon>Betaproteobacteria</taxon>
        <taxon>Burkholderiales</taxon>
        <taxon>Sphaerotilaceae</taxon>
        <taxon>Ideonella</taxon>
    </lineage>
</organism>
<dbReference type="SUPFAM" id="SSF53756">
    <property type="entry name" value="UDP-Glycosyltransferase/glycogen phosphorylase"/>
    <property type="match status" value="1"/>
</dbReference>
<reference evidence="1 2" key="1">
    <citation type="submission" date="2022-06" db="EMBL/GenBank/DDBJ databases">
        <title>Ideonella sp. NS12-5 Genome sequencing and assembly.</title>
        <authorList>
            <person name="Jung Y."/>
        </authorList>
    </citation>
    <scope>NUCLEOTIDE SEQUENCE [LARGE SCALE GENOMIC DNA]</scope>
    <source>
        <strain evidence="1 2">NS12-5</strain>
    </source>
</reference>
<comment type="caution">
    <text evidence="1">The sequence shown here is derived from an EMBL/GenBank/DDBJ whole genome shotgun (WGS) entry which is preliminary data.</text>
</comment>
<dbReference type="EMBL" id="JAMXMC010000002">
    <property type="protein sequence ID" value="MCO5975780.1"/>
    <property type="molecule type" value="Genomic_DNA"/>
</dbReference>
<keyword evidence="2" id="KW-1185">Reference proteome</keyword>
<proteinExistence type="predicted"/>
<dbReference type="CDD" id="cd03801">
    <property type="entry name" value="GT4_PimA-like"/>
    <property type="match status" value="1"/>
</dbReference>
<protein>
    <submittedName>
        <fullName evidence="1">Glycosyltransferase family 4 protein</fullName>
    </submittedName>
</protein>
<evidence type="ECO:0000313" key="2">
    <source>
        <dbReference type="Proteomes" id="UP001204851"/>
    </source>
</evidence>
<dbReference type="PANTHER" id="PTHR12526:SF600">
    <property type="entry name" value="GLYCOSYL TRANSFERASE GROUP 1"/>
    <property type="match status" value="1"/>
</dbReference>
<accession>A0ABT1BHT0</accession>
<gene>
    <name evidence="1" type="ORF">M0L44_03450</name>
</gene>
<sequence length="401" mass="44292">MKSLLILTPRYPYPVVGGDRLRIYQLCKSLSAHHRLTLLSLCDSPAEMAMPLPDDEVFTSIERVYLPRWRSWLNCLAALPSELPLQVAYYRHRAFSERAAVLMASHDGALAHLIRVGDAIKDLPGPKFLEMTDAISLNYERIRETRHARNDLRSRIFALESRRLRRYEEAIVDHFDQSFLVSDIDRRFLFENQPKRLARVSVCSNGVDLHALPYAFAPSGRDVVFIGNMHSLQNLDAASFMATEVLPLVRARSPATRLRLIGRIHPDQASRFAAMDGVDVTGEVPNVAAAAHGGGVGICPLRLGAGVQNKVLEYMALGLPTVSTALGLEGFQARDGRELRVADDAAGLAQAVLDLLGNRTAAQSMAVAARAYVESHHSWEARLAPLVKCIDQTIGSRAART</sequence>
<dbReference type="RefSeq" id="WP_252768215.1">
    <property type="nucleotide sequence ID" value="NZ_JAMXMC010000002.1"/>
</dbReference>
<name>A0ABT1BHT0_9BURK</name>
<evidence type="ECO:0000313" key="1">
    <source>
        <dbReference type="EMBL" id="MCO5975780.1"/>
    </source>
</evidence>
<dbReference type="Proteomes" id="UP001204851">
    <property type="component" value="Unassembled WGS sequence"/>
</dbReference>
<dbReference type="Pfam" id="PF13692">
    <property type="entry name" value="Glyco_trans_1_4"/>
    <property type="match status" value="1"/>
</dbReference>